<evidence type="ECO:0000313" key="2">
    <source>
        <dbReference type="EMBL" id="KAF1917766.1"/>
    </source>
</evidence>
<feature type="compositionally biased region" description="Low complexity" evidence="1">
    <location>
        <begin position="33"/>
        <end position="56"/>
    </location>
</feature>
<organism evidence="2 3">
    <name type="scientific">Ampelomyces quisqualis</name>
    <name type="common">Powdery mildew agent</name>
    <dbReference type="NCBI Taxonomy" id="50730"/>
    <lineage>
        <taxon>Eukaryota</taxon>
        <taxon>Fungi</taxon>
        <taxon>Dikarya</taxon>
        <taxon>Ascomycota</taxon>
        <taxon>Pezizomycotina</taxon>
        <taxon>Dothideomycetes</taxon>
        <taxon>Pleosporomycetidae</taxon>
        <taxon>Pleosporales</taxon>
        <taxon>Pleosporineae</taxon>
        <taxon>Phaeosphaeriaceae</taxon>
        <taxon>Ampelomyces</taxon>
    </lineage>
</organism>
<feature type="compositionally biased region" description="Basic residues" evidence="1">
    <location>
        <begin position="121"/>
        <end position="131"/>
    </location>
</feature>
<sequence>MWLPSRDSASRVTRHASRHPAGPRSRTQPGPDTPSMPTHTPSPHRFLAPSTAPTQKAKPKPPSTLRNNLVATPSTSAAETRDIYNAPAKRFVVTPHCRSHSAEEKRRDRGGEARVLSHTHFTPRPKPRRKLERIESIGDTSQSSPNAPPIDHDGPSMAQTVEHGLTFDDGVQNAQETDEEEDENLFLAEQRSKRRRVSPGSSSIPGQPSEPTTPVAPPHNSTTHRFLVPPPRTPALFTTLRKDKTPLCSAPPTTSAPHRPAFILPPQPTSPPKPSRSLPEVFSPSRKTQKYIPNGLASTLQGWIIETANTGFAAHERNTGHGVVWARDREDGVRLKVRVTAASSSGPNVDGDVECVPGYFVFIQGDTEPGLYSASRAPGVAKNNGELKVVLAGQGGARSAGGVSIRIGGVVGVRAPMWDVDVAGEKWMVGVDWVLL</sequence>
<feature type="region of interest" description="Disordered" evidence="1">
    <location>
        <begin position="1"/>
        <end position="231"/>
    </location>
</feature>
<evidence type="ECO:0000256" key="1">
    <source>
        <dbReference type="SAM" id="MobiDB-lite"/>
    </source>
</evidence>
<gene>
    <name evidence="2" type="ORF">BDU57DRAFT_514195</name>
</gene>
<accession>A0A6A5QT34</accession>
<dbReference type="Proteomes" id="UP000800096">
    <property type="component" value="Unassembled WGS sequence"/>
</dbReference>
<proteinExistence type="predicted"/>
<dbReference type="OrthoDB" id="5389296at2759"/>
<keyword evidence="3" id="KW-1185">Reference proteome</keyword>
<reference evidence="2" key="1">
    <citation type="journal article" date="2020" name="Stud. Mycol.">
        <title>101 Dothideomycetes genomes: a test case for predicting lifestyles and emergence of pathogens.</title>
        <authorList>
            <person name="Haridas S."/>
            <person name="Albert R."/>
            <person name="Binder M."/>
            <person name="Bloem J."/>
            <person name="Labutti K."/>
            <person name="Salamov A."/>
            <person name="Andreopoulos B."/>
            <person name="Baker S."/>
            <person name="Barry K."/>
            <person name="Bills G."/>
            <person name="Bluhm B."/>
            <person name="Cannon C."/>
            <person name="Castanera R."/>
            <person name="Culley D."/>
            <person name="Daum C."/>
            <person name="Ezra D."/>
            <person name="Gonzalez J."/>
            <person name="Henrissat B."/>
            <person name="Kuo A."/>
            <person name="Liang C."/>
            <person name="Lipzen A."/>
            <person name="Lutzoni F."/>
            <person name="Magnuson J."/>
            <person name="Mondo S."/>
            <person name="Nolan M."/>
            <person name="Ohm R."/>
            <person name="Pangilinan J."/>
            <person name="Park H.-J."/>
            <person name="Ramirez L."/>
            <person name="Alfaro M."/>
            <person name="Sun H."/>
            <person name="Tritt A."/>
            <person name="Yoshinaga Y."/>
            <person name="Zwiers L.-H."/>
            <person name="Turgeon B."/>
            <person name="Goodwin S."/>
            <person name="Spatafora J."/>
            <person name="Crous P."/>
            <person name="Grigoriev I."/>
        </authorList>
    </citation>
    <scope>NUCLEOTIDE SEQUENCE</scope>
    <source>
        <strain evidence="2">HMLAC05119</strain>
    </source>
</reference>
<feature type="compositionally biased region" description="Polar residues" evidence="1">
    <location>
        <begin position="65"/>
        <end position="78"/>
    </location>
</feature>
<feature type="compositionally biased region" description="Basic and acidic residues" evidence="1">
    <location>
        <begin position="100"/>
        <end position="112"/>
    </location>
</feature>
<dbReference type="EMBL" id="ML979134">
    <property type="protein sequence ID" value="KAF1917766.1"/>
    <property type="molecule type" value="Genomic_DNA"/>
</dbReference>
<evidence type="ECO:0000313" key="3">
    <source>
        <dbReference type="Proteomes" id="UP000800096"/>
    </source>
</evidence>
<feature type="compositionally biased region" description="Low complexity" evidence="1">
    <location>
        <begin position="198"/>
        <end position="210"/>
    </location>
</feature>
<name>A0A6A5QT34_AMPQU</name>
<dbReference type="AlphaFoldDB" id="A0A6A5QT34"/>
<protein>
    <submittedName>
        <fullName evidence="2">Uncharacterized protein</fullName>
    </submittedName>
</protein>